<accession>A0A4T0X5B7</accession>
<evidence type="ECO:0000313" key="9">
    <source>
        <dbReference type="Proteomes" id="UP000307173"/>
    </source>
</evidence>
<dbReference type="SMART" id="SM01041">
    <property type="entry name" value="BRO1"/>
    <property type="match status" value="1"/>
</dbReference>
<protein>
    <recommendedName>
        <fullName evidence="5">BRO domain-containing protein 1</fullName>
    </recommendedName>
</protein>
<evidence type="ECO:0000256" key="5">
    <source>
        <dbReference type="ARBA" id="ARBA00041284"/>
    </source>
</evidence>
<proteinExistence type="predicted"/>
<dbReference type="Pfam" id="PF03097">
    <property type="entry name" value="BRO1"/>
    <property type="match status" value="1"/>
</dbReference>
<reference evidence="8 9" key="1">
    <citation type="journal article" date="2019" name="Front. Genet.">
        <title>Whole-Genome Sequencing of the Opportunistic Yeast Pathogen Candida inconspicua Uncovers Its Hybrid Origin.</title>
        <authorList>
            <person name="Mixao V."/>
            <person name="Hansen A.P."/>
            <person name="Saus E."/>
            <person name="Boekhout T."/>
            <person name="Lass-Florl C."/>
            <person name="Gabaldon T."/>
        </authorList>
    </citation>
    <scope>NUCLEOTIDE SEQUENCE [LARGE SCALE GENOMIC DNA]</scope>
    <source>
        <strain evidence="8 9">CBS 180</strain>
    </source>
</reference>
<feature type="coiled-coil region" evidence="6">
    <location>
        <begin position="527"/>
        <end position="554"/>
    </location>
</feature>
<dbReference type="GO" id="GO:0005768">
    <property type="term" value="C:endosome"/>
    <property type="evidence" value="ECO:0007669"/>
    <property type="project" value="UniProtKB-SubCell"/>
</dbReference>
<dbReference type="GO" id="GO:0043328">
    <property type="term" value="P:protein transport to vacuole involved in ubiquitin-dependent protein catabolic process via the multivesicular body sorting pathway"/>
    <property type="evidence" value="ECO:0007669"/>
    <property type="project" value="TreeGrafter"/>
</dbReference>
<evidence type="ECO:0000313" key="8">
    <source>
        <dbReference type="EMBL" id="TID30177.1"/>
    </source>
</evidence>
<dbReference type="Gene3D" id="1.20.140.50">
    <property type="entry name" value="alix/aip1 like domains"/>
    <property type="match status" value="1"/>
</dbReference>
<dbReference type="InterPro" id="IPR004328">
    <property type="entry name" value="BRO1_dom"/>
</dbReference>
<feature type="domain" description="BRO1" evidence="7">
    <location>
        <begin position="10"/>
        <end position="348"/>
    </location>
</feature>
<evidence type="ECO:0000256" key="3">
    <source>
        <dbReference type="ARBA" id="ARBA00022490"/>
    </source>
</evidence>
<organism evidence="8 9">
    <name type="scientific">Pichia inconspicua</name>
    <dbReference type="NCBI Taxonomy" id="52247"/>
    <lineage>
        <taxon>Eukaryota</taxon>
        <taxon>Fungi</taxon>
        <taxon>Dikarya</taxon>
        <taxon>Ascomycota</taxon>
        <taxon>Saccharomycotina</taxon>
        <taxon>Pichiomycetes</taxon>
        <taxon>Pichiales</taxon>
        <taxon>Pichiaceae</taxon>
        <taxon>Pichia</taxon>
    </lineage>
</organism>
<evidence type="ECO:0000256" key="4">
    <source>
        <dbReference type="ARBA" id="ARBA00022753"/>
    </source>
</evidence>
<gene>
    <name evidence="8" type="ORF">CANINC_001184</name>
</gene>
<dbReference type="InterPro" id="IPR025304">
    <property type="entry name" value="ALIX_V_dom"/>
</dbReference>
<evidence type="ECO:0000256" key="1">
    <source>
        <dbReference type="ARBA" id="ARBA00004177"/>
    </source>
</evidence>
<keyword evidence="3" id="KW-0963">Cytoplasm</keyword>
<dbReference type="PROSITE" id="PS51180">
    <property type="entry name" value="BRO1"/>
    <property type="match status" value="1"/>
</dbReference>
<evidence type="ECO:0000256" key="6">
    <source>
        <dbReference type="SAM" id="Coils"/>
    </source>
</evidence>
<name>A0A4T0X5B7_9ASCO</name>
<dbReference type="AlphaFoldDB" id="A0A4T0X5B7"/>
<dbReference type="PANTHER" id="PTHR23030">
    <property type="entry name" value="PCD6 INTERACTING PROTEIN-RELATED"/>
    <property type="match status" value="1"/>
</dbReference>
<dbReference type="Pfam" id="PF13949">
    <property type="entry name" value="ALIX_LYPXL_bnd"/>
    <property type="match status" value="1"/>
</dbReference>
<keyword evidence="9" id="KW-1185">Reference proteome</keyword>
<dbReference type="PANTHER" id="PTHR23030:SF30">
    <property type="entry name" value="TYROSINE-PROTEIN PHOSPHATASE NON-RECEPTOR TYPE 23"/>
    <property type="match status" value="1"/>
</dbReference>
<comment type="subcellular location">
    <subcellularLocation>
        <location evidence="2">Cytoplasm</location>
    </subcellularLocation>
    <subcellularLocation>
        <location evidence="1">Endosome</location>
    </subcellularLocation>
</comment>
<keyword evidence="4" id="KW-0967">Endosome</keyword>
<sequence>MNIRWEIDTESGWLYLKPGSTKEIDLKSELYRVLEHKFKQSSKSYNMEIQLIHDLRNDAFGVNIPHLQETVILKRYIYLLQKLMRLLPDDLIQFEWNNDHVSSLQQEFTNSLFQLASFYSILAVQTDVENTTETLDKKGVYFQYTAGILHHLELNYHIMLAQAQEVYYTKSVHNKIRDSVLVQLCQQIVLFYKNSVEEYADYCSLKRIYFTALSYYHYSRACHNNNKLHDQKAYLCEILKLINTVETKDLRYSKLFQDIESLKLQTINALNQIDETLIAGEIKDLPSAQLVKCLLPKDLILSEEDEDPLFSGLLSLDTIQEIEEYQLQLEEFVRNELLLPIQKLDDELARDRSLDEKIASLNSQTVPVVLEKCRDNLLALGSYERLRTLREELKDLKLECRQELDCIWSLKLPETGENETVMKSFHIYEQYLKKSIEGDELIFTQIDELTPFLRIFDNYEQLRAYLPDKEYAKLNPNLADVIKDYETLKKDMDCLDKDKANFVKSVNEKHSKIDLIELVRKDNIDVESVFKKEIVKFEKEMESLEELVKRQCEVSRQCCDLNVRFTSASKDLKVNYKFKETVNVLKSTYDGFEETLKNLNQGLEFYRNLLANITSKKGNLL</sequence>
<dbReference type="EMBL" id="SELW01000170">
    <property type="protein sequence ID" value="TID30177.1"/>
    <property type="molecule type" value="Genomic_DNA"/>
</dbReference>
<keyword evidence="6" id="KW-0175">Coiled coil</keyword>
<dbReference type="STRING" id="52247.A0A4T0X5B7"/>
<dbReference type="Gene3D" id="1.20.120.560">
    <property type="entry name" value="alix/aip1 in complex with the ypdl late domain"/>
    <property type="match status" value="1"/>
</dbReference>
<dbReference type="Gene3D" id="1.25.40.280">
    <property type="entry name" value="alix/aip1 like domains"/>
    <property type="match status" value="1"/>
</dbReference>
<dbReference type="Proteomes" id="UP000307173">
    <property type="component" value="Unassembled WGS sequence"/>
</dbReference>
<comment type="caution">
    <text evidence="8">The sequence shown here is derived from an EMBL/GenBank/DDBJ whole genome shotgun (WGS) entry which is preliminary data.</text>
</comment>
<dbReference type="OrthoDB" id="64867at2759"/>
<evidence type="ECO:0000256" key="2">
    <source>
        <dbReference type="ARBA" id="ARBA00004496"/>
    </source>
</evidence>
<evidence type="ECO:0000259" key="7">
    <source>
        <dbReference type="PROSITE" id="PS51180"/>
    </source>
</evidence>
<dbReference type="InterPro" id="IPR038499">
    <property type="entry name" value="BRO1_sf"/>
</dbReference>